<reference evidence="1 2" key="1">
    <citation type="journal article" date="2018" name="Front. Plant Sci.">
        <title>Red Clover (Trifolium pratense) and Zigzag Clover (T. medium) - A Picture of Genomic Similarities and Differences.</title>
        <authorList>
            <person name="Dluhosova J."/>
            <person name="Istvanek J."/>
            <person name="Nedelnik J."/>
            <person name="Repkova J."/>
        </authorList>
    </citation>
    <scope>NUCLEOTIDE SEQUENCE [LARGE SCALE GENOMIC DNA]</scope>
    <source>
        <strain evidence="2">cv. 10/8</strain>
        <tissue evidence="1">Leaf</tissue>
    </source>
</reference>
<accession>A0A392SMC6</accession>
<feature type="non-terminal residue" evidence="1">
    <location>
        <position position="96"/>
    </location>
</feature>
<comment type="caution">
    <text evidence="1">The sequence shown here is derived from an EMBL/GenBank/DDBJ whole genome shotgun (WGS) entry which is preliminary data.</text>
</comment>
<dbReference type="AlphaFoldDB" id="A0A392SMC6"/>
<evidence type="ECO:0000313" key="1">
    <source>
        <dbReference type="EMBL" id="MCI50048.1"/>
    </source>
</evidence>
<dbReference type="Proteomes" id="UP000265520">
    <property type="component" value="Unassembled WGS sequence"/>
</dbReference>
<feature type="non-terminal residue" evidence="1">
    <location>
        <position position="1"/>
    </location>
</feature>
<name>A0A392SMC6_9FABA</name>
<sequence>VVETTSEGVETHVKISEILGRDIPNFAETLGGDNPKLPDNLGKNLNSGSNTVLHIIDDSTKGSGDCVVETLKETVPETSVVQSVGTSVAPATATNI</sequence>
<protein>
    <submittedName>
        <fullName evidence="1">Uncharacterized protein</fullName>
    </submittedName>
</protein>
<organism evidence="1 2">
    <name type="scientific">Trifolium medium</name>
    <dbReference type="NCBI Taxonomy" id="97028"/>
    <lineage>
        <taxon>Eukaryota</taxon>
        <taxon>Viridiplantae</taxon>
        <taxon>Streptophyta</taxon>
        <taxon>Embryophyta</taxon>
        <taxon>Tracheophyta</taxon>
        <taxon>Spermatophyta</taxon>
        <taxon>Magnoliopsida</taxon>
        <taxon>eudicotyledons</taxon>
        <taxon>Gunneridae</taxon>
        <taxon>Pentapetalae</taxon>
        <taxon>rosids</taxon>
        <taxon>fabids</taxon>
        <taxon>Fabales</taxon>
        <taxon>Fabaceae</taxon>
        <taxon>Papilionoideae</taxon>
        <taxon>50 kb inversion clade</taxon>
        <taxon>NPAAA clade</taxon>
        <taxon>Hologalegina</taxon>
        <taxon>IRL clade</taxon>
        <taxon>Trifolieae</taxon>
        <taxon>Trifolium</taxon>
    </lineage>
</organism>
<dbReference type="EMBL" id="LXQA010410594">
    <property type="protein sequence ID" value="MCI50048.1"/>
    <property type="molecule type" value="Genomic_DNA"/>
</dbReference>
<keyword evidence="2" id="KW-1185">Reference proteome</keyword>
<proteinExistence type="predicted"/>
<evidence type="ECO:0000313" key="2">
    <source>
        <dbReference type="Proteomes" id="UP000265520"/>
    </source>
</evidence>